<name>A0ACC3DVE2_9PEZI</name>
<protein>
    <submittedName>
        <fullName evidence="1">Uncharacterized protein</fullName>
    </submittedName>
</protein>
<accession>A0ACC3DVE2</accession>
<keyword evidence="2" id="KW-1185">Reference proteome</keyword>
<sequence length="273" mass="29813">MSLKRSRSPPVPPELSDISKSGPIEDRDSVFVAHYSPTLSVKALQAQPDFKTASHRIAAWRKASSQRSLVGSQRLYTTGSDDDGEKYAGKKLEKLLEQMNIEGTVVVARWYGGILLGPVRFTHIENCAREAIRNASNQTADSTSVKKSKTENDDKERTALAKELTGRDESIQTLRALLAEKRAASEVAAGEAEAVKAPSTPSKAIDYGKMSLEQLKRLDKARDATVAFILKQIDETEVKPSAAQQDVARPMTTGVNGKLPSTDEIPTPEDDFD</sequence>
<proteinExistence type="predicted"/>
<dbReference type="EMBL" id="JAWDJW010000405">
    <property type="protein sequence ID" value="KAK3080780.1"/>
    <property type="molecule type" value="Genomic_DNA"/>
</dbReference>
<reference evidence="1" key="1">
    <citation type="submission" date="2024-09" db="EMBL/GenBank/DDBJ databases">
        <title>Black Yeasts Isolated from many extreme environments.</title>
        <authorList>
            <person name="Coleine C."/>
            <person name="Stajich J.E."/>
            <person name="Selbmann L."/>
        </authorList>
    </citation>
    <scope>NUCLEOTIDE SEQUENCE</scope>
    <source>
        <strain evidence="1">CCFEE 5737</strain>
    </source>
</reference>
<gene>
    <name evidence="1" type="ORF">LTS18_013213</name>
</gene>
<comment type="caution">
    <text evidence="1">The sequence shown here is derived from an EMBL/GenBank/DDBJ whole genome shotgun (WGS) entry which is preliminary data.</text>
</comment>
<dbReference type="Proteomes" id="UP001186974">
    <property type="component" value="Unassembled WGS sequence"/>
</dbReference>
<organism evidence="1 2">
    <name type="scientific">Coniosporium uncinatum</name>
    <dbReference type="NCBI Taxonomy" id="93489"/>
    <lineage>
        <taxon>Eukaryota</taxon>
        <taxon>Fungi</taxon>
        <taxon>Dikarya</taxon>
        <taxon>Ascomycota</taxon>
        <taxon>Pezizomycotina</taxon>
        <taxon>Dothideomycetes</taxon>
        <taxon>Dothideomycetes incertae sedis</taxon>
        <taxon>Coniosporium</taxon>
    </lineage>
</organism>
<evidence type="ECO:0000313" key="1">
    <source>
        <dbReference type="EMBL" id="KAK3080780.1"/>
    </source>
</evidence>
<evidence type="ECO:0000313" key="2">
    <source>
        <dbReference type="Proteomes" id="UP001186974"/>
    </source>
</evidence>